<dbReference type="OrthoDB" id="7550652at2759"/>
<dbReference type="RefSeq" id="XP_031783905.1">
    <property type="nucleotide sequence ID" value="XM_031928045.1"/>
</dbReference>
<evidence type="ECO:0000313" key="2">
    <source>
        <dbReference type="EnsemblMetazoa" id="XP_031783905"/>
    </source>
</evidence>
<dbReference type="EnsemblMetazoa" id="XM_031928045">
    <property type="protein sequence ID" value="XP_031783905"/>
    <property type="gene ID" value="LOC116417014"/>
</dbReference>
<dbReference type="InterPro" id="IPR012337">
    <property type="entry name" value="RNaseH-like_sf"/>
</dbReference>
<dbReference type="InParanoid" id="A0A7M7QB46"/>
<accession>A0A7M7QB46</accession>
<dbReference type="Proteomes" id="UP000002358">
    <property type="component" value="Unassembled WGS sequence"/>
</dbReference>
<dbReference type="InterPro" id="IPR001584">
    <property type="entry name" value="Integrase_cat-core"/>
</dbReference>
<proteinExistence type="predicted"/>
<keyword evidence="3" id="KW-1185">Reference proteome</keyword>
<reference evidence="2" key="1">
    <citation type="submission" date="2021-01" db="UniProtKB">
        <authorList>
            <consortium name="EnsemblMetazoa"/>
        </authorList>
    </citation>
    <scope>IDENTIFICATION</scope>
</reference>
<sequence>MELGKWASNSSAIVEDRRSKEFAVEWDEAVSALGLKWTPSGDSFRFKVKVPVAPKIVSKRSFLSEILRLFDPLGWLSPVLVRANRMFQDLWINGIDWDSPLTGEFLDQWQTLRSDLPELAQLRIPRWFGSSSQTSWELHGFSDASQRAFVAAAYMVIPGQKSALIMSKTKVAPIKTESLPRLELCDSVLLVRLLKHLLDGLLLKPVSVHCWTDSKVVLDWLNGHPSRWQTFVANRVAVEKKVDENQESQALSYLEKFSSFPKMLWILACAYRWRSNAVKPRGNRCIGHFTAEEMEAARVGLIRYVQSQHYEEELRYLRSKQRLSSRSHLLRLVPFICPQGLLRVGGRLQHSFLQYDEKHSIILPASSIIVKRLIEEVHRQTLHGGVQLMLSSLNRTCIRYTAQSVQQQMAPLPSYRVTSQRVFAYTGLDYAGPFPILFSKGRGANSTKGYIAIFVCMVVRAVHIEVVSDLSTAAFLAAFRRFTARRGLCKIVFSDNGTNFKGAATDIDKLFQRASSVSQEVAALAKDGIVWSFIPPRAPHFGGLWESAVRTFKHHFKRVIGDTSLTFEEMSTVAAQIEACLNSRSLCPLSFESTDSVALTPGHFLVNAPLNVLPEPFEDVNLKSRTCRWKLLSVMRNHFWERWRLEVLHHLEQRNKWLTPGRQLVVGDLVLLKDELCPPSKWPLGRITAVHPGKDGLVLVVTIRTANSEFQRPVVKVIFLPSDKSAQRAVSSLQPESSQD</sequence>
<dbReference type="AlphaFoldDB" id="A0A7M7QB46"/>
<dbReference type="GO" id="GO:0015074">
    <property type="term" value="P:DNA integration"/>
    <property type="evidence" value="ECO:0007669"/>
    <property type="project" value="InterPro"/>
</dbReference>
<dbReference type="Gene3D" id="3.30.420.10">
    <property type="entry name" value="Ribonuclease H-like superfamily/Ribonuclease H"/>
    <property type="match status" value="1"/>
</dbReference>
<dbReference type="SUPFAM" id="SSF53098">
    <property type="entry name" value="Ribonuclease H-like"/>
    <property type="match status" value="1"/>
</dbReference>
<dbReference type="KEGG" id="nvi:116417014"/>
<dbReference type="InterPro" id="IPR008042">
    <property type="entry name" value="Retrotrans_Pao"/>
</dbReference>
<dbReference type="Pfam" id="PF18701">
    <property type="entry name" value="DUF5641"/>
    <property type="match status" value="1"/>
</dbReference>
<dbReference type="Pfam" id="PF05380">
    <property type="entry name" value="Peptidase_A17"/>
    <property type="match status" value="1"/>
</dbReference>
<dbReference type="GO" id="GO:0003676">
    <property type="term" value="F:nucleic acid binding"/>
    <property type="evidence" value="ECO:0007669"/>
    <property type="project" value="InterPro"/>
</dbReference>
<dbReference type="PROSITE" id="PS50994">
    <property type="entry name" value="INTEGRASE"/>
    <property type="match status" value="1"/>
</dbReference>
<evidence type="ECO:0000259" key="1">
    <source>
        <dbReference type="PROSITE" id="PS50994"/>
    </source>
</evidence>
<dbReference type="PANTHER" id="PTHR47331:SF1">
    <property type="entry name" value="GAG-LIKE PROTEIN"/>
    <property type="match status" value="1"/>
</dbReference>
<name>A0A7M7QB46_NASVI</name>
<dbReference type="InterPro" id="IPR040676">
    <property type="entry name" value="DUF5641"/>
</dbReference>
<dbReference type="PANTHER" id="PTHR47331">
    <property type="entry name" value="PHD-TYPE DOMAIN-CONTAINING PROTEIN"/>
    <property type="match status" value="1"/>
</dbReference>
<organism evidence="2 3">
    <name type="scientific">Nasonia vitripennis</name>
    <name type="common">Parasitic wasp</name>
    <dbReference type="NCBI Taxonomy" id="7425"/>
    <lineage>
        <taxon>Eukaryota</taxon>
        <taxon>Metazoa</taxon>
        <taxon>Ecdysozoa</taxon>
        <taxon>Arthropoda</taxon>
        <taxon>Hexapoda</taxon>
        <taxon>Insecta</taxon>
        <taxon>Pterygota</taxon>
        <taxon>Neoptera</taxon>
        <taxon>Endopterygota</taxon>
        <taxon>Hymenoptera</taxon>
        <taxon>Apocrita</taxon>
        <taxon>Proctotrupomorpha</taxon>
        <taxon>Chalcidoidea</taxon>
        <taxon>Pteromalidae</taxon>
        <taxon>Pteromalinae</taxon>
        <taxon>Nasonia</taxon>
    </lineage>
</organism>
<feature type="domain" description="Integrase catalytic" evidence="1">
    <location>
        <begin position="409"/>
        <end position="609"/>
    </location>
</feature>
<protein>
    <recommendedName>
        <fullName evidence="1">Integrase catalytic domain-containing protein</fullName>
    </recommendedName>
</protein>
<dbReference type="InterPro" id="IPR036397">
    <property type="entry name" value="RNaseH_sf"/>
</dbReference>
<dbReference type="GeneID" id="116417014"/>
<evidence type="ECO:0000313" key="3">
    <source>
        <dbReference type="Proteomes" id="UP000002358"/>
    </source>
</evidence>